<name>A0A833T8M9_JUGRE</name>
<gene>
    <name evidence="1" type="ORF">F2P56_035251</name>
</gene>
<evidence type="ECO:0000313" key="2">
    <source>
        <dbReference type="Proteomes" id="UP000619265"/>
    </source>
</evidence>
<organism evidence="1 2">
    <name type="scientific">Juglans regia</name>
    <name type="common">English walnut</name>
    <dbReference type="NCBI Taxonomy" id="51240"/>
    <lineage>
        <taxon>Eukaryota</taxon>
        <taxon>Viridiplantae</taxon>
        <taxon>Streptophyta</taxon>
        <taxon>Embryophyta</taxon>
        <taxon>Tracheophyta</taxon>
        <taxon>Spermatophyta</taxon>
        <taxon>Magnoliopsida</taxon>
        <taxon>eudicotyledons</taxon>
        <taxon>Gunneridae</taxon>
        <taxon>Pentapetalae</taxon>
        <taxon>rosids</taxon>
        <taxon>fabids</taxon>
        <taxon>Fagales</taxon>
        <taxon>Juglandaceae</taxon>
        <taxon>Juglans</taxon>
    </lineage>
</organism>
<sequence length="168" mass="19440">MAEFRAVMQDCVLIDLGLKGPKFSWSNGMENNQCMSERLDKFVANMKWCASFPMMGVEHVPVAHSDHLTIIMKRLDDNYQVKGQKLFRFKAMFVESAACKQVIDTTWKGVMGPQDLSSVMKKIQRKIQRCAEKLMLWNKSNFGNVKKNIEKARHKLKCLYNYDPQGLK</sequence>
<dbReference type="PANTHER" id="PTHR33710">
    <property type="entry name" value="BNAC02G09200D PROTEIN"/>
    <property type="match status" value="1"/>
</dbReference>
<evidence type="ECO:0000313" key="1">
    <source>
        <dbReference type="EMBL" id="KAF5442611.1"/>
    </source>
</evidence>
<dbReference type="EMBL" id="LIHL02000016">
    <property type="protein sequence ID" value="KAF5442611.1"/>
    <property type="molecule type" value="Genomic_DNA"/>
</dbReference>
<dbReference type="Proteomes" id="UP000619265">
    <property type="component" value="Unassembled WGS sequence"/>
</dbReference>
<proteinExistence type="predicted"/>
<reference evidence="1" key="1">
    <citation type="submission" date="2015-10" db="EMBL/GenBank/DDBJ databases">
        <authorList>
            <person name="Martinez-Garcia P.J."/>
            <person name="Crepeau M.W."/>
            <person name="Puiu D."/>
            <person name="Gonzalez-Ibeas D."/>
            <person name="Whalen J."/>
            <person name="Stevens K."/>
            <person name="Paul R."/>
            <person name="Butterfield T."/>
            <person name="Britton M."/>
            <person name="Reagan R."/>
            <person name="Chakraborty S."/>
            <person name="Walawage S.L."/>
            <person name="Vasquez-Gross H.A."/>
            <person name="Cardeno C."/>
            <person name="Famula R."/>
            <person name="Pratt K."/>
            <person name="Kuruganti S."/>
            <person name="Aradhya M.K."/>
            <person name="Leslie C.A."/>
            <person name="Dandekar A.M."/>
            <person name="Salzberg S.L."/>
            <person name="Wegrzyn J.L."/>
            <person name="Langley C.H."/>
            <person name="Neale D.B."/>
        </authorList>
    </citation>
    <scope>NUCLEOTIDE SEQUENCE</scope>
    <source>
        <tissue evidence="1">Leaves</tissue>
    </source>
</reference>
<protein>
    <submittedName>
        <fullName evidence="1">Uncharacterized protein</fullName>
    </submittedName>
</protein>
<reference evidence="1" key="2">
    <citation type="submission" date="2020-03" db="EMBL/GenBank/DDBJ databases">
        <title>Walnut 2.0.</title>
        <authorList>
            <person name="Marrano A."/>
            <person name="Britton M."/>
            <person name="Zimin A.V."/>
            <person name="Zaini P.A."/>
            <person name="Workman R."/>
            <person name="Puiu D."/>
            <person name="Bianco L."/>
            <person name="Allen B.J."/>
            <person name="Troggio M."/>
            <person name="Leslie C.A."/>
            <person name="Timp W."/>
            <person name="Dendekar A."/>
            <person name="Salzberg S.L."/>
            <person name="Neale D.B."/>
        </authorList>
    </citation>
    <scope>NUCLEOTIDE SEQUENCE</scope>
    <source>
        <tissue evidence="1">Leaves</tissue>
    </source>
</reference>
<dbReference type="PANTHER" id="PTHR33710:SF86">
    <property type="entry name" value="VIRAL MOVEMENT PROTEIN"/>
    <property type="match status" value="1"/>
</dbReference>
<comment type="caution">
    <text evidence="1">The sequence shown here is derived from an EMBL/GenBank/DDBJ whole genome shotgun (WGS) entry which is preliminary data.</text>
</comment>
<dbReference type="AlphaFoldDB" id="A0A833T8M9"/>
<accession>A0A833T8M9</accession>
<dbReference type="Gramene" id="Jr16_04690_p1">
    <property type="protein sequence ID" value="cds.Jr16_04690_p1"/>
    <property type="gene ID" value="Jr16_04690"/>
</dbReference>